<reference evidence="3" key="1">
    <citation type="submission" date="2019-01" db="EMBL/GenBank/DDBJ databases">
        <title>Cytophagaceae bacterium strain CAR-16.</title>
        <authorList>
            <person name="Chen W.-M."/>
        </authorList>
    </citation>
    <scope>NUCLEOTIDE SEQUENCE [LARGE SCALE GENOMIC DNA]</scope>
    <source>
        <strain evidence="3">CHR27</strain>
    </source>
</reference>
<evidence type="ECO:0000256" key="1">
    <source>
        <dbReference type="SAM" id="Coils"/>
    </source>
</evidence>
<sequence length="148" mass="16884">MSSKLVSRRQRLVRVRGVQHAQAVAETVRARDEAASIEHNAQRVARVRSDLFHNDSNMMGGTLAAYREMADRLERAGKQLEGALYDARKVIDHKQEKQVEASREKEIAERLREQASARVEAQREARISAIPPHKLLRMRMMAQSGDKE</sequence>
<feature type="coiled-coil region" evidence="1">
    <location>
        <begin position="63"/>
        <end position="125"/>
    </location>
</feature>
<comment type="caution">
    <text evidence="2">The sequence shown here is derived from an EMBL/GenBank/DDBJ whole genome shotgun (WGS) entry which is preliminary data.</text>
</comment>
<proteinExistence type="predicted"/>
<dbReference type="Proteomes" id="UP000290958">
    <property type="component" value="Unassembled WGS sequence"/>
</dbReference>
<dbReference type="EMBL" id="SBKP01000001">
    <property type="protein sequence ID" value="RXR31073.1"/>
    <property type="molecule type" value="Genomic_DNA"/>
</dbReference>
<dbReference type="OrthoDB" id="7478373at2"/>
<evidence type="ECO:0000313" key="3">
    <source>
        <dbReference type="Proteomes" id="UP000290958"/>
    </source>
</evidence>
<protein>
    <recommendedName>
        <fullName evidence="4">Flagellar FliJ protein</fullName>
    </recommendedName>
</protein>
<keyword evidence="3" id="KW-1185">Reference proteome</keyword>
<name>A0A4Q1KM76_9SPHN</name>
<evidence type="ECO:0000313" key="2">
    <source>
        <dbReference type="EMBL" id="RXR31073.1"/>
    </source>
</evidence>
<accession>A0A4Q1KM76</accession>
<dbReference type="AlphaFoldDB" id="A0A4Q1KM76"/>
<organism evidence="2 3">
    <name type="scientific">Sphingobium fluviale</name>
    <dbReference type="NCBI Taxonomy" id="2506423"/>
    <lineage>
        <taxon>Bacteria</taxon>
        <taxon>Pseudomonadati</taxon>
        <taxon>Pseudomonadota</taxon>
        <taxon>Alphaproteobacteria</taxon>
        <taxon>Sphingomonadales</taxon>
        <taxon>Sphingomonadaceae</taxon>
        <taxon>Sphingobium</taxon>
    </lineage>
</organism>
<keyword evidence="1" id="KW-0175">Coiled coil</keyword>
<gene>
    <name evidence="2" type="ORF">EQG66_02010</name>
</gene>
<dbReference type="RefSeq" id="WP_129402841.1">
    <property type="nucleotide sequence ID" value="NZ_SBKP01000001.1"/>
</dbReference>
<evidence type="ECO:0008006" key="4">
    <source>
        <dbReference type="Google" id="ProtNLM"/>
    </source>
</evidence>